<evidence type="ECO:0000313" key="2">
    <source>
        <dbReference type="WBParaSite" id="ES5_v2.g22324.t1"/>
    </source>
</evidence>
<evidence type="ECO:0000313" key="1">
    <source>
        <dbReference type="Proteomes" id="UP000887579"/>
    </source>
</evidence>
<organism evidence="1 2">
    <name type="scientific">Panagrolaimus sp. ES5</name>
    <dbReference type="NCBI Taxonomy" id="591445"/>
    <lineage>
        <taxon>Eukaryota</taxon>
        <taxon>Metazoa</taxon>
        <taxon>Ecdysozoa</taxon>
        <taxon>Nematoda</taxon>
        <taxon>Chromadorea</taxon>
        <taxon>Rhabditida</taxon>
        <taxon>Tylenchina</taxon>
        <taxon>Panagrolaimomorpha</taxon>
        <taxon>Panagrolaimoidea</taxon>
        <taxon>Panagrolaimidae</taxon>
        <taxon>Panagrolaimus</taxon>
    </lineage>
</organism>
<name>A0AC34FYB6_9BILA</name>
<dbReference type="Proteomes" id="UP000887579">
    <property type="component" value="Unplaced"/>
</dbReference>
<dbReference type="WBParaSite" id="ES5_v2.g22324.t1">
    <property type="protein sequence ID" value="ES5_v2.g22324.t1"/>
    <property type="gene ID" value="ES5_v2.g22324"/>
</dbReference>
<reference evidence="2" key="1">
    <citation type="submission" date="2022-11" db="UniProtKB">
        <authorList>
            <consortium name="WormBaseParasite"/>
        </authorList>
    </citation>
    <scope>IDENTIFICATION</scope>
</reference>
<protein>
    <submittedName>
        <fullName evidence="2">Guanylate-binding protein N-terminal domain-containing protein</fullName>
    </submittedName>
</protein>
<accession>A0AC34FYB6</accession>
<sequence length="494" mass="56724">MCFNVFNELQEDKLDTLAVFIEHGKMINENLGGSGKLFQDLVFLVRDCQFWGYVEDKNGGKKYLDTVLGPNDVQKLQQVRDILNASYERKHGFVFPYPGDKVARTKTSKISEIDPLFVTTAQSLIQSLCSDLTIRRKKIGSTFIHCGEMQQYISNCVQTFDDNKKFAPQAIQAVNREYMLNIEGKRATEMYEELMNVEFGNCKTGFAEENFKSIDTLMYTKVEADIMARIKEKEISCAVLKKFLDNHENLFKKYAEKNNLLVEKEAERLRHKKERKEQQIFFDEKLCQEKIEREIQMRKLKNENDERAQKLIKQQISIKKDFELQLKKEKENFENEKRKEAEKREKEKKKFEKKIKENKAKIKKVQKGQSFDRIAESLISTLPAVMSFASRSLSGESSYGQQRNYASSRGGLNYNGPRSYEPPEMSHGRGQGRTEGGGHSVPACPPKIEMPPPKINPGYGLSRDGFSNVGSRGPEPWAYPSAPAFSRGSSSRGR</sequence>
<proteinExistence type="predicted"/>